<keyword evidence="2" id="KW-0479">Metal-binding</keyword>
<keyword evidence="1" id="KW-0004">4Fe-4S</keyword>
<dbReference type="PANTHER" id="PTHR43498:SF1">
    <property type="entry name" value="COB--COM HETERODISULFIDE REDUCTASE IRON-SULFUR SUBUNIT A"/>
    <property type="match status" value="1"/>
</dbReference>
<dbReference type="GO" id="GO:0016491">
    <property type="term" value="F:oxidoreductase activity"/>
    <property type="evidence" value="ECO:0007669"/>
    <property type="project" value="UniProtKB-KW"/>
</dbReference>
<keyword evidence="3" id="KW-0560">Oxidoreductase</keyword>
<dbReference type="PANTHER" id="PTHR43498">
    <property type="entry name" value="FERREDOXIN:COB-COM HETERODISULFIDE REDUCTASE SUBUNIT A"/>
    <property type="match status" value="1"/>
</dbReference>
<dbReference type="GO" id="GO:0051539">
    <property type="term" value="F:4 iron, 4 sulfur cluster binding"/>
    <property type="evidence" value="ECO:0007669"/>
    <property type="project" value="UniProtKB-KW"/>
</dbReference>
<evidence type="ECO:0000256" key="5">
    <source>
        <dbReference type="ARBA" id="ARBA00023014"/>
    </source>
</evidence>
<dbReference type="GO" id="GO:0046872">
    <property type="term" value="F:metal ion binding"/>
    <property type="evidence" value="ECO:0007669"/>
    <property type="project" value="UniProtKB-KW"/>
</dbReference>
<reference evidence="7 8" key="1">
    <citation type="submission" date="2019-02" db="EMBL/GenBank/DDBJ databases">
        <title>Deep-cultivation of Planctomycetes and their phenomic and genomic characterization uncovers novel biology.</title>
        <authorList>
            <person name="Wiegand S."/>
            <person name="Jogler M."/>
            <person name="Boedeker C."/>
            <person name="Pinto D."/>
            <person name="Vollmers J."/>
            <person name="Rivas-Marin E."/>
            <person name="Kohn T."/>
            <person name="Peeters S.H."/>
            <person name="Heuer A."/>
            <person name="Rast P."/>
            <person name="Oberbeckmann S."/>
            <person name="Bunk B."/>
            <person name="Jeske O."/>
            <person name="Meyerdierks A."/>
            <person name="Storesund J.E."/>
            <person name="Kallscheuer N."/>
            <person name="Luecker S."/>
            <person name="Lage O.M."/>
            <person name="Pohl T."/>
            <person name="Merkel B.J."/>
            <person name="Hornburger P."/>
            <person name="Mueller R.-W."/>
            <person name="Bruemmer F."/>
            <person name="Labrenz M."/>
            <person name="Spormann A.M."/>
            <person name="Op den Camp H."/>
            <person name="Overmann J."/>
            <person name="Amann R."/>
            <person name="Jetten M.S.M."/>
            <person name="Mascher T."/>
            <person name="Medema M.H."/>
            <person name="Devos D.P."/>
            <person name="Kaster A.-K."/>
            <person name="Ovreas L."/>
            <person name="Rohde M."/>
            <person name="Galperin M.Y."/>
            <person name="Jogler C."/>
        </authorList>
    </citation>
    <scope>NUCLEOTIDE SEQUENCE [LARGE SCALE GENOMIC DNA]</scope>
    <source>
        <strain evidence="7 8">Q31a</strain>
    </source>
</reference>
<proteinExistence type="predicted"/>
<evidence type="ECO:0000256" key="6">
    <source>
        <dbReference type="SAM" id="SignalP"/>
    </source>
</evidence>
<gene>
    <name evidence="7" type="ORF">Q31a_04120</name>
</gene>
<dbReference type="InterPro" id="IPR039650">
    <property type="entry name" value="HdrA-like"/>
</dbReference>
<dbReference type="SUPFAM" id="SSF50939">
    <property type="entry name" value="Sialidases"/>
    <property type="match status" value="1"/>
</dbReference>
<dbReference type="InterPro" id="IPR036188">
    <property type="entry name" value="FAD/NAD-bd_sf"/>
</dbReference>
<protein>
    <submittedName>
        <fullName evidence="7">FAD dependent oxidoreductase</fullName>
    </submittedName>
</protein>
<dbReference type="KEGG" id="ahel:Q31a_04120"/>
<organism evidence="7 8">
    <name type="scientific">Aureliella helgolandensis</name>
    <dbReference type="NCBI Taxonomy" id="2527968"/>
    <lineage>
        <taxon>Bacteria</taxon>
        <taxon>Pseudomonadati</taxon>
        <taxon>Planctomycetota</taxon>
        <taxon>Planctomycetia</taxon>
        <taxon>Pirellulales</taxon>
        <taxon>Pirellulaceae</taxon>
        <taxon>Aureliella</taxon>
    </lineage>
</organism>
<dbReference type="Pfam" id="PF12831">
    <property type="entry name" value="FAD_oxidored"/>
    <property type="match status" value="1"/>
</dbReference>
<feature type="signal peptide" evidence="6">
    <location>
        <begin position="1"/>
        <end position="22"/>
    </location>
</feature>
<keyword evidence="5" id="KW-0411">Iron-sulfur</keyword>
<sequence precursor="true">MKFPTRLLCLICFLLFQEYAAAQSRILEADVCVYGGTSGGVVAAVQAARMGKSVVIAEPGRHLGGMTSGGLSAVDIGDPRSVGGIAREYFTRLAATVGVELAWDTEFKGKGGGPATGGAYAIEPHKAERLFNQMADEAGIQVRYEARLASVNKEGARITELLMEDGTAVHAKMFIDATYEGDLMAQAEVSYTLQREGNAKYGEKLNGIHYAEKYKPRTKHLKPGPHGRVPGGQGVWDRDFPLDPYVVPKDPSSGLLPLVQLGAPGSEGEPAPGVQAYCYRLCLTTNPDNQIPIAPPSSYEPQRYELVARFIEACLAIDDDMDLRWFSKYDPLPNDKWDFNTATFGGNLPGGSHAWPEASYSEREAIAKVHEDYHRGLLHFLRTDPRVPEKVRNEVKRFGLPRDEFIDNGGWPHQIYVREGRRMVSDFVMTEHHTFGRKAAPKPISLGSYGTDVHEIRRVVKEGVVTREGKIASGRGNAPPYAIGYDALVPKANECTNLLVTFALSASHTAFASIRMEPVFMCSSQSAATAACLAIERETQVQQVDYPSLQSRLLMDGQVLEWPVQAQGPQAATGVSTIDLSRDTKRHVIVAQGTEEEYQGHPTTLLLPNGETMLATWTIGHGGVCGPLKRSDDGGKTWSELLPVPDSWRQVRNCPALYRLTDPQGRTRLFVFAGQGPDGSMYQSVSDDNGLSWSSMTSNGLECVMPFCTIVPVEDGAKLIGLTNARRPGETQDPKSNVIVQSESSDGGVSWSPWRILVDLGDLKPCEPEVIRSPNGQQLLCLMRENVRTEAGHFMTSDDEGRTWSTVRDLPSGLQGDRHKARYAPDGRLVVVFRDMGRNSPTKNHFVAWVGQYQDIFGGRAGAYKVKLLHSYKGSDCGYPGLELLPSGEFVATTYVKYRAGSEKNSVISTRFSLAEIDAIAGGAGSRAE</sequence>
<dbReference type="InterPro" id="IPR036278">
    <property type="entry name" value="Sialidase_sf"/>
</dbReference>
<dbReference type="AlphaFoldDB" id="A0A518G0J4"/>
<dbReference type="Gene3D" id="2.120.10.10">
    <property type="match status" value="2"/>
</dbReference>
<keyword evidence="6" id="KW-0732">Signal</keyword>
<evidence type="ECO:0000256" key="4">
    <source>
        <dbReference type="ARBA" id="ARBA00023004"/>
    </source>
</evidence>
<evidence type="ECO:0000256" key="1">
    <source>
        <dbReference type="ARBA" id="ARBA00022485"/>
    </source>
</evidence>
<dbReference type="Proteomes" id="UP000318017">
    <property type="component" value="Chromosome"/>
</dbReference>
<evidence type="ECO:0000313" key="8">
    <source>
        <dbReference type="Proteomes" id="UP000318017"/>
    </source>
</evidence>
<dbReference type="EMBL" id="CP036298">
    <property type="protein sequence ID" value="QDV22129.1"/>
    <property type="molecule type" value="Genomic_DNA"/>
</dbReference>
<evidence type="ECO:0000256" key="2">
    <source>
        <dbReference type="ARBA" id="ARBA00022723"/>
    </source>
</evidence>
<evidence type="ECO:0000313" key="7">
    <source>
        <dbReference type="EMBL" id="QDV22129.1"/>
    </source>
</evidence>
<evidence type="ECO:0000256" key="3">
    <source>
        <dbReference type="ARBA" id="ARBA00023002"/>
    </source>
</evidence>
<keyword evidence="8" id="KW-1185">Reference proteome</keyword>
<name>A0A518G0J4_9BACT</name>
<dbReference type="PRINTS" id="PR00411">
    <property type="entry name" value="PNDRDTASEI"/>
</dbReference>
<feature type="chain" id="PRO_5021777324" evidence="6">
    <location>
        <begin position="23"/>
        <end position="929"/>
    </location>
</feature>
<dbReference type="Gene3D" id="3.50.50.60">
    <property type="entry name" value="FAD/NAD(P)-binding domain"/>
    <property type="match status" value="1"/>
</dbReference>
<keyword evidence="4" id="KW-0408">Iron</keyword>
<dbReference type="OrthoDB" id="287984at2"/>
<accession>A0A518G0J4</accession>
<dbReference type="SUPFAM" id="SSF51905">
    <property type="entry name" value="FAD/NAD(P)-binding domain"/>
    <property type="match status" value="1"/>
</dbReference>
<dbReference type="RefSeq" id="WP_145073196.1">
    <property type="nucleotide sequence ID" value="NZ_CP036298.1"/>
</dbReference>
<dbReference type="CDD" id="cd15482">
    <property type="entry name" value="Sialidase_non-viral"/>
    <property type="match status" value="1"/>
</dbReference>